<dbReference type="STRING" id="1891671.SAMN06295885_3129"/>
<gene>
    <name evidence="3" type="ORF">SAMN06295885_3129</name>
</gene>
<accession>A0A1X7PCA8</accession>
<dbReference type="InterPro" id="IPR006442">
    <property type="entry name" value="Antitoxin_Phd/YefM"/>
</dbReference>
<sequence>MSTVTVSEARANFAELLEQSHSEAVFVERHGKAEAVVVSPEQYERMRDALEEAEDLLAFDAAVAEEGENIPWAQAKADLGWQ</sequence>
<proteinExistence type="inferred from homology"/>
<protein>
    <recommendedName>
        <fullName evidence="2">Antitoxin</fullName>
    </recommendedName>
</protein>
<dbReference type="EMBL" id="FXBM01000003">
    <property type="protein sequence ID" value="SMH48825.1"/>
    <property type="molecule type" value="Genomic_DNA"/>
</dbReference>
<dbReference type="InterPro" id="IPR036165">
    <property type="entry name" value="YefM-like_sf"/>
</dbReference>
<organism evidence="3 4">
    <name type="scientific">Rathayibacter oskolensis</name>
    <dbReference type="NCBI Taxonomy" id="1891671"/>
    <lineage>
        <taxon>Bacteria</taxon>
        <taxon>Bacillati</taxon>
        <taxon>Actinomycetota</taxon>
        <taxon>Actinomycetes</taxon>
        <taxon>Micrococcales</taxon>
        <taxon>Microbacteriaceae</taxon>
        <taxon>Rathayibacter</taxon>
    </lineage>
</organism>
<evidence type="ECO:0000313" key="3">
    <source>
        <dbReference type="EMBL" id="SMH48825.1"/>
    </source>
</evidence>
<dbReference type="InterPro" id="IPR051405">
    <property type="entry name" value="phD/YefM_antitoxin"/>
</dbReference>
<name>A0A1X7PCA8_9MICO</name>
<dbReference type="OrthoDB" id="4952586at2"/>
<dbReference type="AlphaFoldDB" id="A0A1X7PCA8"/>
<dbReference type="NCBIfam" id="TIGR01552">
    <property type="entry name" value="phd_fam"/>
    <property type="match status" value="1"/>
</dbReference>
<dbReference type="PANTHER" id="PTHR33713:SF10">
    <property type="entry name" value="ANTITOXIN YAFN"/>
    <property type="match status" value="1"/>
</dbReference>
<reference evidence="4" key="1">
    <citation type="submission" date="2017-04" db="EMBL/GenBank/DDBJ databases">
        <authorList>
            <person name="Varghese N."/>
            <person name="Submissions S."/>
        </authorList>
    </citation>
    <scope>NUCLEOTIDE SEQUENCE [LARGE SCALE GENOMIC DNA]</scope>
    <source>
        <strain evidence="4">VKM Ac-2121</strain>
    </source>
</reference>
<dbReference type="RefSeq" id="WP_085477545.1">
    <property type="nucleotide sequence ID" value="NZ_FXBM01000003.1"/>
</dbReference>
<dbReference type="Proteomes" id="UP000193711">
    <property type="component" value="Unassembled WGS sequence"/>
</dbReference>
<evidence type="ECO:0000256" key="2">
    <source>
        <dbReference type="RuleBase" id="RU362080"/>
    </source>
</evidence>
<evidence type="ECO:0000256" key="1">
    <source>
        <dbReference type="ARBA" id="ARBA00009981"/>
    </source>
</evidence>
<dbReference type="PANTHER" id="PTHR33713">
    <property type="entry name" value="ANTITOXIN YAFN-RELATED"/>
    <property type="match status" value="1"/>
</dbReference>
<keyword evidence="4" id="KW-1185">Reference proteome</keyword>
<dbReference type="Gene3D" id="3.40.1620.10">
    <property type="entry name" value="YefM-like domain"/>
    <property type="match status" value="1"/>
</dbReference>
<dbReference type="SUPFAM" id="SSF143120">
    <property type="entry name" value="YefM-like"/>
    <property type="match status" value="1"/>
</dbReference>
<comment type="function">
    <text evidence="2">Antitoxin component of a type II toxin-antitoxin (TA) system.</text>
</comment>
<comment type="similarity">
    <text evidence="1 2">Belongs to the phD/YefM antitoxin family.</text>
</comment>
<evidence type="ECO:0000313" key="4">
    <source>
        <dbReference type="Proteomes" id="UP000193711"/>
    </source>
</evidence>
<dbReference type="Pfam" id="PF02604">
    <property type="entry name" value="PhdYeFM_antitox"/>
    <property type="match status" value="1"/>
</dbReference>